<accession>A0A7Z2ZQH9</accession>
<dbReference type="KEGG" id="cheb:HH215_35480"/>
<organism evidence="1 2">
    <name type="scientific">Cohnella herbarum</name>
    <dbReference type="NCBI Taxonomy" id="2728023"/>
    <lineage>
        <taxon>Bacteria</taxon>
        <taxon>Bacillati</taxon>
        <taxon>Bacillota</taxon>
        <taxon>Bacilli</taxon>
        <taxon>Bacillales</taxon>
        <taxon>Paenibacillaceae</taxon>
        <taxon>Cohnella</taxon>
    </lineage>
</organism>
<evidence type="ECO:0000313" key="1">
    <source>
        <dbReference type="EMBL" id="QJD88551.1"/>
    </source>
</evidence>
<sequence length="71" mass="8181">MSQIHIQQKGEGFSIILLKQTTGIRQEFGYCTGYCESVVFALEKAKQLHIPEQNILYQGRKIGFFAYRDPL</sequence>
<dbReference type="AlphaFoldDB" id="A0A7Z2ZQH9"/>
<evidence type="ECO:0000313" key="2">
    <source>
        <dbReference type="Proteomes" id="UP000502248"/>
    </source>
</evidence>
<protein>
    <submittedName>
        <fullName evidence="1">Uncharacterized protein</fullName>
    </submittedName>
</protein>
<keyword evidence="2" id="KW-1185">Reference proteome</keyword>
<reference evidence="1 2" key="1">
    <citation type="submission" date="2020-04" db="EMBL/GenBank/DDBJ databases">
        <title>Genome sequencing of novel species.</title>
        <authorList>
            <person name="Heo J."/>
            <person name="Kim S.-J."/>
            <person name="Kim J.-S."/>
            <person name="Hong S.-B."/>
            <person name="Kwon S.-W."/>
        </authorList>
    </citation>
    <scope>NUCLEOTIDE SEQUENCE [LARGE SCALE GENOMIC DNA]</scope>
    <source>
        <strain evidence="1 2">MFER-1</strain>
        <plasmid evidence="1 2">unnamed1</plasmid>
    </source>
</reference>
<name>A0A7Z2ZQH9_9BACL</name>
<dbReference type="RefSeq" id="WP_049868164.1">
    <property type="nucleotide sequence ID" value="NZ_CP051681.1"/>
</dbReference>
<gene>
    <name evidence="1" type="ORF">HH215_35480</name>
</gene>
<proteinExistence type="predicted"/>
<geneLocation type="plasmid" evidence="1 2">
    <name>unnamed1</name>
</geneLocation>
<keyword evidence="1" id="KW-0614">Plasmid</keyword>
<dbReference type="EMBL" id="CP051681">
    <property type="protein sequence ID" value="QJD88551.1"/>
    <property type="molecule type" value="Genomic_DNA"/>
</dbReference>
<dbReference type="Proteomes" id="UP000502248">
    <property type="component" value="Plasmid unnamed1"/>
</dbReference>